<dbReference type="Pfam" id="PF13561">
    <property type="entry name" value="adh_short_C2"/>
    <property type="match status" value="1"/>
</dbReference>
<dbReference type="InterPro" id="IPR036291">
    <property type="entry name" value="NAD(P)-bd_dom_sf"/>
</dbReference>
<reference evidence="2" key="1">
    <citation type="submission" date="2023-06" db="EMBL/GenBank/DDBJ databases">
        <authorList>
            <person name="Delattre M."/>
        </authorList>
    </citation>
    <scope>NUCLEOTIDE SEQUENCE</scope>
    <source>
        <strain evidence="2">AF72</strain>
    </source>
</reference>
<accession>A0AA36CYZ7</accession>
<dbReference type="Proteomes" id="UP001177023">
    <property type="component" value="Unassembled WGS sequence"/>
</dbReference>
<organism evidence="2 3">
    <name type="scientific">Mesorhabditis spiculigera</name>
    <dbReference type="NCBI Taxonomy" id="96644"/>
    <lineage>
        <taxon>Eukaryota</taxon>
        <taxon>Metazoa</taxon>
        <taxon>Ecdysozoa</taxon>
        <taxon>Nematoda</taxon>
        <taxon>Chromadorea</taxon>
        <taxon>Rhabditida</taxon>
        <taxon>Rhabditina</taxon>
        <taxon>Rhabditomorpha</taxon>
        <taxon>Rhabditoidea</taxon>
        <taxon>Rhabditidae</taxon>
        <taxon>Mesorhabditinae</taxon>
        <taxon>Mesorhabditis</taxon>
    </lineage>
</organism>
<proteinExistence type="predicted"/>
<evidence type="ECO:0000313" key="2">
    <source>
        <dbReference type="EMBL" id="CAJ0577948.1"/>
    </source>
</evidence>
<comment type="caution">
    <text evidence="2">The sequence shown here is derived from an EMBL/GenBank/DDBJ whole genome shotgun (WGS) entry which is preliminary data.</text>
</comment>
<dbReference type="Gene3D" id="3.40.50.720">
    <property type="entry name" value="NAD(P)-binding Rossmann-like Domain"/>
    <property type="match status" value="1"/>
</dbReference>
<evidence type="ECO:0000256" key="1">
    <source>
        <dbReference type="ARBA" id="ARBA00023002"/>
    </source>
</evidence>
<dbReference type="EMBL" id="CATQJA010002652">
    <property type="protein sequence ID" value="CAJ0577948.1"/>
    <property type="molecule type" value="Genomic_DNA"/>
</dbReference>
<dbReference type="GO" id="GO:0005739">
    <property type="term" value="C:mitochondrion"/>
    <property type="evidence" value="ECO:0007669"/>
    <property type="project" value="TreeGrafter"/>
</dbReference>
<dbReference type="GO" id="GO:0006635">
    <property type="term" value="P:fatty acid beta-oxidation"/>
    <property type="evidence" value="ECO:0007669"/>
    <property type="project" value="TreeGrafter"/>
</dbReference>
<dbReference type="GO" id="GO:0008670">
    <property type="term" value="F:2,4-dienoyl-CoA reductase (NADPH) activity"/>
    <property type="evidence" value="ECO:0007669"/>
    <property type="project" value="TreeGrafter"/>
</dbReference>
<dbReference type="PANTHER" id="PTHR43658:SF8">
    <property type="entry name" value="17-BETA-HYDROXYSTEROID DEHYDROGENASE 14-RELATED"/>
    <property type="match status" value="1"/>
</dbReference>
<dbReference type="CDD" id="cd05369">
    <property type="entry name" value="TER_DECR_SDR_a"/>
    <property type="match status" value="1"/>
</dbReference>
<dbReference type="FunFam" id="3.40.50.720:FF:000084">
    <property type="entry name" value="Short-chain dehydrogenase reductase"/>
    <property type="match status" value="1"/>
</dbReference>
<dbReference type="AlphaFoldDB" id="A0AA36CYZ7"/>
<dbReference type="PANTHER" id="PTHR43658">
    <property type="entry name" value="SHORT-CHAIN DEHYDROGENASE/REDUCTASE"/>
    <property type="match status" value="1"/>
</dbReference>
<keyword evidence="3" id="KW-1185">Reference proteome</keyword>
<name>A0AA36CYZ7_9BILA</name>
<protein>
    <recommendedName>
        <fullName evidence="4">2,4-dienoyl-CoA reductase</fullName>
    </recommendedName>
</protein>
<evidence type="ECO:0000313" key="3">
    <source>
        <dbReference type="Proteomes" id="UP001177023"/>
    </source>
</evidence>
<dbReference type="SUPFAM" id="SSF51735">
    <property type="entry name" value="NAD(P)-binding Rossmann-fold domains"/>
    <property type="match status" value="1"/>
</dbReference>
<gene>
    <name evidence="2" type="ORF">MSPICULIGERA_LOCUS16212</name>
</gene>
<dbReference type="PRINTS" id="PR00081">
    <property type="entry name" value="GDHRDH"/>
</dbReference>
<feature type="non-terminal residue" evidence="2">
    <location>
        <position position="312"/>
    </location>
</feature>
<sequence>MACEKPTLHFPIVNQLALPKGCMKHKLALVTGGGTGLGKAIATTFAALGARVAIAARRVEVLQEAAADIRQKTGGQVEVFQMDVKKPEQITQTIDDIEKKFGQLPNILVNNAAGNFIMATERLSPNAVKAVIDIVVLGTMNLTLELGKRAIQKGQGCTVLSISTPYARNGGPFTVPSAISKAGVENMTRSLATEWAKHGWRFNVIAPGPIPTEGAFGRLMPGKLEDAAAMAGQTVPAGRCGTPEELANLASFVCSDYSSWLNGAIIDFDGGQQWFNHGSSIGARELHQMTNDAWGQIEDTIRGRTGKAKSKI</sequence>
<evidence type="ECO:0008006" key="4">
    <source>
        <dbReference type="Google" id="ProtNLM"/>
    </source>
</evidence>
<keyword evidence="1" id="KW-0560">Oxidoreductase</keyword>
<dbReference type="InterPro" id="IPR002347">
    <property type="entry name" value="SDR_fam"/>
</dbReference>